<evidence type="ECO:0000313" key="1">
    <source>
        <dbReference type="EMBL" id="PPL16865.1"/>
    </source>
</evidence>
<protein>
    <submittedName>
        <fullName evidence="1">Replication protein C</fullName>
    </submittedName>
</protein>
<name>A0A2P5TN02_9GAMM</name>
<reference evidence="2" key="1">
    <citation type="submission" date="2016-11" db="EMBL/GenBank/DDBJ databases">
        <authorList>
            <person name="Sisinthy S."/>
            <person name="Ara S."/>
            <person name="Gundlapally S.R."/>
        </authorList>
    </citation>
    <scope>NUCLEOTIDE SEQUENCE [LARGE SCALE GENOMIC DNA]</scope>
    <source>
        <strain evidence="2">V1-41</strain>
    </source>
</reference>
<dbReference type="Proteomes" id="UP000242231">
    <property type="component" value="Unassembled WGS sequence"/>
</dbReference>
<organism evidence="1 2">
    <name type="scientific">Oceanisphaera arctica</name>
    <dbReference type="NCBI Taxonomy" id="641510"/>
    <lineage>
        <taxon>Bacteria</taxon>
        <taxon>Pseudomonadati</taxon>
        <taxon>Pseudomonadota</taxon>
        <taxon>Gammaproteobacteria</taxon>
        <taxon>Aeromonadales</taxon>
        <taxon>Aeromonadaceae</taxon>
        <taxon>Oceanisphaera</taxon>
    </lineage>
</organism>
<dbReference type="EMBL" id="MPZM01000011">
    <property type="protein sequence ID" value="PPL16865.1"/>
    <property type="molecule type" value="Genomic_DNA"/>
</dbReference>
<keyword evidence="2" id="KW-1185">Reference proteome</keyword>
<dbReference type="Pfam" id="PF06504">
    <property type="entry name" value="RepC"/>
    <property type="match status" value="1"/>
</dbReference>
<gene>
    <name evidence="1" type="ORF">UN63_06995</name>
</gene>
<evidence type="ECO:0000313" key="2">
    <source>
        <dbReference type="Proteomes" id="UP000242231"/>
    </source>
</evidence>
<comment type="caution">
    <text evidence="1">The sequence shown here is derived from an EMBL/GenBank/DDBJ whole genome shotgun (WGS) entry which is preliminary data.</text>
</comment>
<accession>A0A2P5TN02</accession>
<dbReference type="AlphaFoldDB" id="A0A2P5TN02"/>
<dbReference type="OrthoDB" id="5289444at2"/>
<proteinExistence type="predicted"/>
<dbReference type="InterPro" id="IPR010522">
    <property type="entry name" value="RepC_bac"/>
</dbReference>
<sequence>MKKSKYELTHVRHDPTHCLAPGLFRALKRGERKHSKLDVIYKYGDGKYIEFSGPEPLGADDLRILQGLIAMAGPSGLMLGPDAKTESGQQLRLLLEPRWEATDANAMVVKGSYRALAREVGYANIDDTKPIRDCIERLWKVSIIAQNGRKRQGFRLLADYASDDTKGRLFVALNPLIAQAVICGGQHIHISMEEVRALKSDTARLLHQRLCGWIAPNKRGKVTLDTLCSYAWPEEANEVAMRKRRQRVRATLPEIEALGWTITEYARGKYEITRATILVLSPR</sequence>
<dbReference type="RefSeq" id="WP_104486060.1">
    <property type="nucleotide sequence ID" value="NZ_BMYB01000012.1"/>
</dbReference>